<dbReference type="InterPro" id="IPR009030">
    <property type="entry name" value="Growth_fac_rcpt_cys_sf"/>
</dbReference>
<dbReference type="SMART" id="SM00211">
    <property type="entry name" value="TY"/>
    <property type="match status" value="1"/>
</dbReference>
<feature type="signal peptide" evidence="9">
    <location>
        <begin position="1"/>
        <end position="20"/>
    </location>
</feature>
<evidence type="ECO:0000256" key="4">
    <source>
        <dbReference type="ARBA" id="ARBA00022604"/>
    </source>
</evidence>
<dbReference type="EMBL" id="AFYH01035972">
    <property type="status" value="NOT_ANNOTATED_CDS"/>
    <property type="molecule type" value="Genomic_DNA"/>
</dbReference>
<dbReference type="GO" id="GO:0031995">
    <property type="term" value="F:insulin-like growth factor II binding"/>
    <property type="evidence" value="ECO:0007669"/>
    <property type="project" value="TreeGrafter"/>
</dbReference>
<evidence type="ECO:0000256" key="7">
    <source>
        <dbReference type="ARBA" id="ARBA00023183"/>
    </source>
</evidence>
<sequence>MLSCLGWLVALLLFWRPLRGELLFRCPPCSPERLAVCPAPRALLCSETVREPGCGCCPVCAQVEGEPCGVYTARCATGLRCYPNPGSDLPLQTLVQGLGTCLKRRDTDYGSHERDTENGEDPSEVIIADNRVDSSTPVGDGGRRHPKPGKEIAIYREKISDQSKHLGKGHKHHSDGVKQMRLPHLRSLCQQELDQALGRISIMNLADDRGPLERLYSLHLPNCDKHGQYNLKQCKMSLNGQRGECWCVNPNTGKPIPGAPTVRGDPECHLYYTRQGAEE</sequence>
<organism evidence="12 13">
    <name type="scientific">Latimeria chalumnae</name>
    <name type="common">Coelacanth</name>
    <dbReference type="NCBI Taxonomy" id="7897"/>
    <lineage>
        <taxon>Eukaryota</taxon>
        <taxon>Metazoa</taxon>
        <taxon>Chordata</taxon>
        <taxon>Craniata</taxon>
        <taxon>Vertebrata</taxon>
        <taxon>Euteleostomi</taxon>
        <taxon>Coelacanthiformes</taxon>
        <taxon>Coelacanthidae</taxon>
        <taxon>Latimeria</taxon>
    </lineage>
</organism>
<evidence type="ECO:0000256" key="5">
    <source>
        <dbReference type="ARBA" id="ARBA00022729"/>
    </source>
</evidence>
<dbReference type="Proteomes" id="UP000008672">
    <property type="component" value="Unassembled WGS sequence"/>
</dbReference>
<gene>
    <name evidence="12" type="primary">IGFBP2</name>
</gene>
<evidence type="ECO:0000259" key="10">
    <source>
        <dbReference type="PROSITE" id="PS51162"/>
    </source>
</evidence>
<dbReference type="PROSITE" id="PS51323">
    <property type="entry name" value="IGFBP_N_2"/>
    <property type="match status" value="1"/>
</dbReference>
<dbReference type="Gene3D" id="4.10.40.20">
    <property type="match status" value="1"/>
</dbReference>
<dbReference type="GO" id="GO:0043567">
    <property type="term" value="P:regulation of insulin-like growth factor receptor signaling pathway"/>
    <property type="evidence" value="ECO:0007669"/>
    <property type="project" value="TreeGrafter"/>
</dbReference>
<evidence type="ECO:0000256" key="9">
    <source>
        <dbReference type="SAM" id="SignalP"/>
    </source>
</evidence>
<dbReference type="PRINTS" id="PR01978">
    <property type="entry name" value="IGFBPFAMILY2"/>
</dbReference>
<evidence type="ECO:0000313" key="13">
    <source>
        <dbReference type="Proteomes" id="UP000008672"/>
    </source>
</evidence>
<dbReference type="FunFam" id="4.10.40.20:FF:000007">
    <property type="entry name" value="Insulin-like growth factor-binding protein 2"/>
    <property type="match status" value="1"/>
</dbReference>
<comment type="caution">
    <text evidence="8">Lacks conserved residue(s) required for the propagation of feature annotation.</text>
</comment>
<reference evidence="12" key="3">
    <citation type="submission" date="2025-09" db="UniProtKB">
        <authorList>
            <consortium name="Ensembl"/>
        </authorList>
    </citation>
    <scope>IDENTIFICATION</scope>
</reference>
<dbReference type="PRINTS" id="PR01976">
    <property type="entry name" value="IGFBPFAMILY"/>
</dbReference>
<keyword evidence="13" id="KW-1185">Reference proteome</keyword>
<dbReference type="InterPro" id="IPR017891">
    <property type="entry name" value="Insulin_GF-bd_Cys-rich_CS"/>
</dbReference>
<dbReference type="FunFam" id="4.10.800.10:FF:000002">
    <property type="entry name" value="Insulin-like growth factor-binding protein 2"/>
    <property type="match status" value="1"/>
</dbReference>
<keyword evidence="7" id="KW-0340">Growth factor binding</keyword>
<dbReference type="PANTHER" id="PTHR11551:SF5">
    <property type="entry name" value="INSULIN-LIKE GROWTH FACTOR-BINDING PROTEIN 2"/>
    <property type="match status" value="1"/>
</dbReference>
<dbReference type="SMART" id="SM00121">
    <property type="entry name" value="IB"/>
    <property type="match status" value="1"/>
</dbReference>
<keyword evidence="3" id="KW-0964">Secreted</keyword>
<dbReference type="STRING" id="7897.ENSLACP00000022278"/>
<dbReference type="InterPro" id="IPR012210">
    <property type="entry name" value="IGFBP-2"/>
</dbReference>
<dbReference type="Pfam" id="PF00086">
    <property type="entry name" value="Thyroglobulin_1"/>
    <property type="match status" value="1"/>
</dbReference>
<dbReference type="EMBL" id="AFYH01035970">
    <property type="status" value="NOT_ANNOTATED_CDS"/>
    <property type="molecule type" value="Genomic_DNA"/>
</dbReference>
<dbReference type="FunCoup" id="M3XHS2">
    <property type="interactions" value="226"/>
</dbReference>
<dbReference type="OMA" id="PRTPCQQ"/>
<evidence type="ECO:0000256" key="3">
    <source>
        <dbReference type="ARBA" id="ARBA00022525"/>
    </source>
</evidence>
<evidence type="ECO:0000259" key="11">
    <source>
        <dbReference type="PROSITE" id="PS51323"/>
    </source>
</evidence>
<feature type="chain" id="PRO_5004043637" description="Insulin-like growth factor-binding protein 2" evidence="9">
    <location>
        <begin position="21"/>
        <end position="279"/>
    </location>
</feature>
<dbReference type="EMBL" id="AFYH01035969">
    <property type="status" value="NOT_ANNOTATED_CDS"/>
    <property type="molecule type" value="Genomic_DNA"/>
</dbReference>
<dbReference type="InterPro" id="IPR036857">
    <property type="entry name" value="Thyroglobulin_1_sf"/>
</dbReference>
<dbReference type="SUPFAM" id="SSF57610">
    <property type="entry name" value="Thyroglobulin type-1 domain"/>
    <property type="match status" value="1"/>
</dbReference>
<dbReference type="Ensembl" id="ENSLACT00000025387.1">
    <property type="protein sequence ID" value="ENSLACP00000022278.1"/>
    <property type="gene ID" value="ENSLACG00000008519.2"/>
</dbReference>
<comment type="subcellular location">
    <subcellularLocation>
        <location evidence="1">Secreted</location>
    </subcellularLocation>
</comment>
<dbReference type="KEGG" id="lcm:102350074"/>
<keyword evidence="6" id="KW-1015">Disulfide bond</keyword>
<evidence type="ECO:0000256" key="6">
    <source>
        <dbReference type="ARBA" id="ARBA00023157"/>
    </source>
</evidence>
<evidence type="ECO:0000256" key="1">
    <source>
        <dbReference type="ARBA" id="ARBA00004613"/>
    </source>
</evidence>
<reference evidence="12" key="2">
    <citation type="submission" date="2025-08" db="UniProtKB">
        <authorList>
            <consortium name="Ensembl"/>
        </authorList>
    </citation>
    <scope>IDENTIFICATION</scope>
</reference>
<dbReference type="EMBL" id="AFYH01035971">
    <property type="status" value="NOT_ANNOTATED_CDS"/>
    <property type="molecule type" value="Genomic_DNA"/>
</dbReference>
<feature type="domain" description="IGFBP N-terminal" evidence="11">
    <location>
        <begin position="22"/>
        <end position="104"/>
    </location>
</feature>
<dbReference type="InterPro" id="IPR022321">
    <property type="entry name" value="IGFBP_1-6_chordata"/>
</dbReference>
<dbReference type="PANTHER" id="PTHR11551">
    <property type="entry name" value="INSULIN-LIKE GROWTH FACTOR BINDING PROTEIN"/>
    <property type="match status" value="1"/>
</dbReference>
<evidence type="ECO:0000256" key="8">
    <source>
        <dbReference type="PROSITE-ProRule" id="PRU00500"/>
    </source>
</evidence>
<dbReference type="PROSITE" id="PS00484">
    <property type="entry name" value="THYROGLOBULIN_1_1"/>
    <property type="match status" value="1"/>
</dbReference>
<evidence type="ECO:0000256" key="2">
    <source>
        <dbReference type="ARBA" id="ARBA00013676"/>
    </source>
</evidence>
<evidence type="ECO:0000313" key="12">
    <source>
        <dbReference type="Ensembl" id="ENSLACP00000022278.1"/>
    </source>
</evidence>
<dbReference type="AlphaFoldDB" id="M3XHS2"/>
<dbReference type="GO" id="GO:0005615">
    <property type="term" value="C:extracellular space"/>
    <property type="evidence" value="ECO:0007669"/>
    <property type="project" value="TreeGrafter"/>
</dbReference>
<feature type="domain" description="Thyroglobulin type-1" evidence="10">
    <location>
        <begin position="186"/>
        <end position="268"/>
    </location>
</feature>
<dbReference type="PROSITE" id="PS00222">
    <property type="entry name" value="IGFBP_N_1"/>
    <property type="match status" value="1"/>
</dbReference>
<dbReference type="InParanoid" id="M3XHS2"/>
<dbReference type="GO" id="GO:0031994">
    <property type="term" value="F:insulin-like growth factor I binding"/>
    <property type="evidence" value="ECO:0007669"/>
    <property type="project" value="TreeGrafter"/>
</dbReference>
<dbReference type="InterPro" id="IPR000867">
    <property type="entry name" value="IGFBP-like"/>
</dbReference>
<dbReference type="Pfam" id="PF00219">
    <property type="entry name" value="IGFBP"/>
    <property type="match status" value="1"/>
</dbReference>
<dbReference type="eggNOG" id="ENOG502QRWQ">
    <property type="taxonomic scope" value="Eukaryota"/>
</dbReference>
<dbReference type="OrthoDB" id="9984807at2759"/>
<protein>
    <recommendedName>
        <fullName evidence="2">Insulin-like growth factor-binding protein 2</fullName>
    </recommendedName>
</protein>
<dbReference type="InterPro" id="IPR000716">
    <property type="entry name" value="Thyroglobulin_1"/>
</dbReference>
<dbReference type="MEROPS" id="I31.953"/>
<dbReference type="Gene3D" id="4.10.800.10">
    <property type="entry name" value="Thyroglobulin type-1"/>
    <property type="match status" value="1"/>
</dbReference>
<name>M3XHS2_LATCH</name>
<dbReference type="SUPFAM" id="SSF57184">
    <property type="entry name" value="Growth factor receptor domain"/>
    <property type="match status" value="1"/>
</dbReference>
<keyword evidence="4" id="KW-0341">Growth regulation</keyword>
<dbReference type="CDD" id="cd00191">
    <property type="entry name" value="TY"/>
    <property type="match status" value="1"/>
</dbReference>
<dbReference type="PROSITE" id="PS51162">
    <property type="entry name" value="THYROGLOBULIN_1_2"/>
    <property type="match status" value="1"/>
</dbReference>
<dbReference type="GeneTree" id="ENSGT00940000158542"/>
<dbReference type="CTD" id="794176"/>
<accession>M3XHS2</accession>
<proteinExistence type="predicted"/>
<reference evidence="13" key="1">
    <citation type="submission" date="2011-08" db="EMBL/GenBank/DDBJ databases">
        <title>The draft genome of Latimeria chalumnae.</title>
        <authorList>
            <person name="Di Palma F."/>
            <person name="Alfoldi J."/>
            <person name="Johnson J."/>
            <person name="Berlin A."/>
            <person name="Gnerre S."/>
            <person name="Jaffe D."/>
            <person name="MacCallum I."/>
            <person name="Young S."/>
            <person name="Walker B.J."/>
            <person name="Lander E."/>
            <person name="Lindblad-Toh K."/>
        </authorList>
    </citation>
    <scope>NUCLEOTIDE SEQUENCE [LARGE SCALE GENOMIC DNA]</scope>
    <source>
        <strain evidence="13">Wild caught</strain>
    </source>
</reference>
<dbReference type="GeneID" id="102350074"/>
<keyword evidence="5 9" id="KW-0732">Signal</keyword>